<evidence type="ECO:0000259" key="8">
    <source>
        <dbReference type="Pfam" id="PF00913"/>
    </source>
</evidence>
<protein>
    <submittedName>
        <fullName evidence="9">Variant surface glycoprotein 778</fullName>
    </submittedName>
</protein>
<keyword evidence="5" id="KW-0325">Glycoprotein</keyword>
<evidence type="ECO:0000256" key="3">
    <source>
        <dbReference type="ARBA" id="ARBA00022622"/>
    </source>
</evidence>
<evidence type="ECO:0000256" key="1">
    <source>
        <dbReference type="ARBA" id="ARBA00004609"/>
    </source>
</evidence>
<dbReference type="SUPFAM" id="SSF58087">
    <property type="entry name" value="Variant surface glycoprotein (N-terminal domain)"/>
    <property type="match status" value="1"/>
</dbReference>
<evidence type="ECO:0000256" key="5">
    <source>
        <dbReference type="ARBA" id="ARBA00023180"/>
    </source>
</evidence>
<keyword evidence="7" id="KW-0732">Signal</keyword>
<evidence type="ECO:0000313" key="9">
    <source>
        <dbReference type="EMBL" id="AGH59943.1"/>
    </source>
</evidence>
<keyword evidence="3" id="KW-0336">GPI-anchor</keyword>
<evidence type="ECO:0000256" key="6">
    <source>
        <dbReference type="ARBA" id="ARBA00023288"/>
    </source>
</evidence>
<accession>M4SUC6</accession>
<dbReference type="InterPro" id="IPR001812">
    <property type="entry name" value="Trypano_VSG_A_N_dom"/>
</dbReference>
<keyword evidence="6" id="KW-0449">Lipoprotein</keyword>
<dbReference type="EMBL" id="KC612512">
    <property type="protein sequence ID" value="AGH59943.1"/>
    <property type="molecule type" value="Genomic_DNA"/>
</dbReference>
<sequence>MWKPTALLTALALCNVQLGQATEKKPLKVAAMKKVCALSIEMTKVAAYVGSRLKQLAAEADQLEELASIIAAAVVPKDGSVDQQTATLLILAKELRKQATKKIATSAVDAVRTAERCGFYAGRLTEFVSIFLQSKGSAPAYCIKNSGAAATADNLECIADDAGSEAAPTAETPVDLSGVAAAYAAIAAVDGDLQADSSEHHCGLTVHDSTGDTGYVRNGDATAAIHWGAGMFKTAANKAAAANQWQAKTTASIEASTYATCGAKLSAIETDLGSPTEATQLLKLLNPSSSKWTVLKIKAKAVANKYPEQDVTVAAETLSSIHETIKSFKQTNSQADEANQALAAATLDRLALNEKACQLAVNTSSKGSCQVSKAGAAKCEHKSQTECGKTPGCKWNEAEGKCKLTEDIELDAQKTNQETGGKDGKTEKCAKYGSDKNACEKDSN</sequence>
<feature type="signal peptide" evidence="7">
    <location>
        <begin position="1"/>
        <end position="21"/>
    </location>
</feature>
<keyword evidence="2" id="KW-1003">Cell membrane</keyword>
<evidence type="ECO:0000256" key="2">
    <source>
        <dbReference type="ARBA" id="ARBA00022475"/>
    </source>
</evidence>
<dbReference type="Pfam" id="PF00913">
    <property type="entry name" value="Trypan_glycop"/>
    <property type="match status" value="1"/>
</dbReference>
<evidence type="ECO:0000256" key="7">
    <source>
        <dbReference type="SAM" id="SignalP"/>
    </source>
</evidence>
<evidence type="ECO:0000256" key="4">
    <source>
        <dbReference type="ARBA" id="ARBA00023136"/>
    </source>
</evidence>
<reference evidence="9" key="1">
    <citation type="submission" date="2013-02" db="EMBL/GenBank/DDBJ databases">
        <authorList>
            <person name="Cross G.A.M."/>
            <person name="Kim H.-S."/>
            <person name="Wickstead B."/>
        </authorList>
    </citation>
    <scope>NUCLEOTIDE SEQUENCE</scope>
    <source>
        <strain evidence="9">Lister 427</strain>
    </source>
</reference>
<reference evidence="9" key="2">
    <citation type="journal article" date="2014" name="Mol. Biochem. Parasitol.">
        <title>Capturing the variant surface glycoprotein repertoire (the VSGnome) of Trypanosoma brucei Lister 427.</title>
        <authorList>
            <person name="Cross G.A."/>
            <person name="Kim H.S."/>
            <person name="Wickstead B."/>
        </authorList>
    </citation>
    <scope>NUCLEOTIDE SEQUENCE</scope>
    <source>
        <strain evidence="9">Lister 427</strain>
    </source>
</reference>
<comment type="subcellular location">
    <subcellularLocation>
        <location evidence="1">Cell membrane</location>
        <topology evidence="1">Lipid-anchor</topology>
        <topology evidence="1">GPI-anchor</topology>
    </subcellularLocation>
</comment>
<proteinExistence type="predicted"/>
<name>M4SUC6_9TRYP</name>
<dbReference type="AlphaFoldDB" id="M4SUC6"/>
<keyword evidence="4" id="KW-0472">Membrane</keyword>
<dbReference type="VEuPathDB" id="TriTrypDB:Tb427_000154900"/>
<dbReference type="GO" id="GO:0005886">
    <property type="term" value="C:plasma membrane"/>
    <property type="evidence" value="ECO:0007669"/>
    <property type="project" value="UniProtKB-SubCell"/>
</dbReference>
<organism evidence="9">
    <name type="scientific">Trypanosoma brucei</name>
    <dbReference type="NCBI Taxonomy" id="5691"/>
    <lineage>
        <taxon>Eukaryota</taxon>
        <taxon>Discoba</taxon>
        <taxon>Euglenozoa</taxon>
        <taxon>Kinetoplastea</taxon>
        <taxon>Metakinetoplastina</taxon>
        <taxon>Trypanosomatida</taxon>
        <taxon>Trypanosomatidae</taxon>
        <taxon>Trypanosoma</taxon>
    </lineage>
</organism>
<dbReference type="GO" id="GO:0098552">
    <property type="term" value="C:side of membrane"/>
    <property type="evidence" value="ECO:0007669"/>
    <property type="project" value="UniProtKB-KW"/>
</dbReference>
<dbReference type="Gene3D" id="3.90.150.10">
    <property type="entry name" value="Variant Surface Glycoprotein, subunit A domain 1"/>
    <property type="match status" value="1"/>
</dbReference>
<dbReference type="GO" id="GO:0042783">
    <property type="term" value="P:symbiont-mediated evasion of host immune response"/>
    <property type="evidence" value="ECO:0007669"/>
    <property type="project" value="InterPro"/>
</dbReference>
<feature type="domain" description="Trypanosome variant surface glycoprotein A-type N-terminal" evidence="8">
    <location>
        <begin position="10"/>
        <end position="275"/>
    </location>
</feature>
<feature type="chain" id="PRO_5004057733" evidence="7">
    <location>
        <begin position="22"/>
        <end position="444"/>
    </location>
</feature>